<evidence type="ECO:0000313" key="3">
    <source>
        <dbReference type="Proteomes" id="UP000245764"/>
    </source>
</evidence>
<reference evidence="3" key="1">
    <citation type="submission" date="2017-05" db="EMBL/GenBank/DDBJ databases">
        <authorList>
            <person name="Song R."/>
            <person name="Chenine A.L."/>
            <person name="Ruprecht R.M."/>
        </authorList>
    </citation>
    <scope>NUCLEOTIDE SEQUENCE [LARGE SCALE GENOMIC DNA]</scope>
</reference>
<gene>
    <name evidence="2" type="ORF">ZT1E4_G11752</name>
</gene>
<sequence>MSCFAPPSLLGDCDRHKQVFAAARVTRPHLTHLQDMSSAANNNDNNHPDDQSGSGGSSGGDQQTDVSDDKPKNEANSKEKRLTDEQVRQLTDSANAAKTKRGRPTS</sequence>
<dbReference type="AlphaFoldDB" id="A0A2H1H9H6"/>
<dbReference type="EMBL" id="LT854268">
    <property type="protein sequence ID" value="SMR62438.1"/>
    <property type="molecule type" value="Genomic_DNA"/>
</dbReference>
<evidence type="ECO:0000313" key="2">
    <source>
        <dbReference type="EMBL" id="SMR62438.1"/>
    </source>
</evidence>
<organism evidence="2 3">
    <name type="scientific">Zymoseptoria tritici ST99CH_1E4</name>
    <dbReference type="NCBI Taxonomy" id="1276532"/>
    <lineage>
        <taxon>Eukaryota</taxon>
        <taxon>Fungi</taxon>
        <taxon>Dikarya</taxon>
        <taxon>Ascomycota</taxon>
        <taxon>Pezizomycotina</taxon>
        <taxon>Dothideomycetes</taxon>
        <taxon>Dothideomycetidae</taxon>
        <taxon>Mycosphaerellales</taxon>
        <taxon>Mycosphaerellaceae</taxon>
        <taxon>Zymoseptoria</taxon>
    </lineage>
</organism>
<protein>
    <submittedName>
        <fullName evidence="2">Uncharacterized protein</fullName>
    </submittedName>
</protein>
<dbReference type="Proteomes" id="UP000245764">
    <property type="component" value="Chromosome 16"/>
</dbReference>
<feature type="region of interest" description="Disordered" evidence="1">
    <location>
        <begin position="31"/>
        <end position="106"/>
    </location>
</feature>
<accession>A0A2H1H9H6</accession>
<feature type="compositionally biased region" description="Basic and acidic residues" evidence="1">
    <location>
        <begin position="67"/>
        <end position="87"/>
    </location>
</feature>
<evidence type="ECO:0000256" key="1">
    <source>
        <dbReference type="SAM" id="MobiDB-lite"/>
    </source>
</evidence>
<proteinExistence type="predicted"/>
<name>A0A2H1H9H6_ZYMTR</name>